<dbReference type="Proteomes" id="UP001171902">
    <property type="component" value="Unassembled WGS sequence"/>
</dbReference>
<keyword evidence="3" id="KW-1185">Reference proteome</keyword>
<accession>A0ABT7YUW9</accession>
<evidence type="ECO:0000256" key="1">
    <source>
        <dbReference type="SAM" id="Phobius"/>
    </source>
</evidence>
<dbReference type="EMBL" id="JAUEMJ010000008">
    <property type="protein sequence ID" value="MDN3242416.1"/>
    <property type="molecule type" value="Genomic_DNA"/>
</dbReference>
<feature type="transmembrane region" description="Helical" evidence="1">
    <location>
        <begin position="65"/>
        <end position="84"/>
    </location>
</feature>
<organism evidence="2 3">
    <name type="scientific">Glycomyces tritici</name>
    <dbReference type="NCBI Taxonomy" id="2665176"/>
    <lineage>
        <taxon>Bacteria</taxon>
        <taxon>Bacillati</taxon>
        <taxon>Actinomycetota</taxon>
        <taxon>Actinomycetes</taxon>
        <taxon>Glycomycetales</taxon>
        <taxon>Glycomycetaceae</taxon>
        <taxon>Glycomyces</taxon>
    </lineage>
</organism>
<comment type="caution">
    <text evidence="2">The sequence shown here is derived from an EMBL/GenBank/DDBJ whole genome shotgun (WGS) entry which is preliminary data.</text>
</comment>
<gene>
    <name evidence="2" type="ORF">QWI33_22035</name>
</gene>
<name>A0ABT7YUW9_9ACTN</name>
<reference evidence="2" key="1">
    <citation type="submission" date="2023-06" db="EMBL/GenBank/DDBJ databases">
        <title>Gycomyces niveus sp.nov., a novel actinomycete isolated from soil in Shouguang.</title>
        <authorList>
            <person name="Yang X."/>
            <person name="Zhao J."/>
        </authorList>
    </citation>
    <scope>NUCLEOTIDE SEQUENCE</scope>
    <source>
        <strain evidence="2">NEAU C2</strain>
    </source>
</reference>
<dbReference type="RefSeq" id="WP_289959072.1">
    <property type="nucleotide sequence ID" value="NZ_JAUEMJ010000008.1"/>
</dbReference>
<keyword evidence="1" id="KW-0472">Membrane</keyword>
<keyword evidence="1" id="KW-1133">Transmembrane helix</keyword>
<feature type="transmembrane region" description="Helical" evidence="1">
    <location>
        <begin position="91"/>
        <end position="108"/>
    </location>
</feature>
<keyword evidence="1" id="KW-0812">Transmembrane</keyword>
<feature type="transmembrane region" description="Helical" evidence="1">
    <location>
        <begin position="114"/>
        <end position="136"/>
    </location>
</feature>
<evidence type="ECO:0008006" key="4">
    <source>
        <dbReference type="Google" id="ProtNLM"/>
    </source>
</evidence>
<evidence type="ECO:0000313" key="2">
    <source>
        <dbReference type="EMBL" id="MDN3242416.1"/>
    </source>
</evidence>
<feature type="transmembrane region" description="Helical" evidence="1">
    <location>
        <begin position="22"/>
        <end position="45"/>
    </location>
</feature>
<protein>
    <recommendedName>
        <fullName evidence="4">Integral membrane protein</fullName>
    </recommendedName>
</protein>
<evidence type="ECO:0000313" key="3">
    <source>
        <dbReference type="Proteomes" id="UP001171902"/>
    </source>
</evidence>
<sequence>MLVNGPPPRPEPGSGPEWPSRLGLALVLTVLQIAAGTVVFALSWIPALNIASEGLGHRSGVEYLVYGAIAAAIVALIVGLAAAVRMRMAMFGLYALPVPLAVLVLWQLQSHPDALWFGLLACLAGNSVIALATTGLPRRPRKPRLSDRGNP</sequence>
<proteinExistence type="predicted"/>